<evidence type="ECO:0000259" key="2">
    <source>
        <dbReference type="PROSITE" id="PS50181"/>
    </source>
</evidence>
<dbReference type="InterPro" id="IPR001810">
    <property type="entry name" value="F-box_dom"/>
</dbReference>
<evidence type="ECO:0000313" key="4">
    <source>
        <dbReference type="Proteomes" id="UP000703269"/>
    </source>
</evidence>
<evidence type="ECO:0000256" key="1">
    <source>
        <dbReference type="SAM" id="MobiDB-lite"/>
    </source>
</evidence>
<evidence type="ECO:0000313" key="3">
    <source>
        <dbReference type="EMBL" id="GJE91728.1"/>
    </source>
</evidence>
<comment type="caution">
    <text evidence="3">The sequence shown here is derived from an EMBL/GenBank/DDBJ whole genome shotgun (WGS) entry which is preliminary data.</text>
</comment>
<name>A0A9P3G993_9APHY</name>
<organism evidence="3 4">
    <name type="scientific">Phanerochaete sordida</name>
    <dbReference type="NCBI Taxonomy" id="48140"/>
    <lineage>
        <taxon>Eukaryota</taxon>
        <taxon>Fungi</taxon>
        <taxon>Dikarya</taxon>
        <taxon>Basidiomycota</taxon>
        <taxon>Agaricomycotina</taxon>
        <taxon>Agaricomycetes</taxon>
        <taxon>Polyporales</taxon>
        <taxon>Phanerochaetaceae</taxon>
        <taxon>Phanerochaete</taxon>
    </lineage>
</organism>
<feature type="domain" description="F-box" evidence="2">
    <location>
        <begin position="295"/>
        <end position="342"/>
    </location>
</feature>
<protein>
    <recommendedName>
        <fullName evidence="2">F-box domain-containing protein</fullName>
    </recommendedName>
</protein>
<reference evidence="3 4" key="1">
    <citation type="submission" date="2021-08" db="EMBL/GenBank/DDBJ databases">
        <title>Draft Genome Sequence of Phanerochaete sordida strain YK-624.</title>
        <authorList>
            <person name="Mori T."/>
            <person name="Dohra H."/>
            <person name="Suzuki T."/>
            <person name="Kawagishi H."/>
            <person name="Hirai H."/>
        </authorList>
    </citation>
    <scope>NUCLEOTIDE SEQUENCE [LARGE SCALE GENOMIC DNA]</scope>
    <source>
        <strain evidence="3 4">YK-624</strain>
    </source>
</reference>
<accession>A0A9P3G993</accession>
<dbReference type="EMBL" id="BPQB01000022">
    <property type="protein sequence ID" value="GJE91728.1"/>
    <property type="molecule type" value="Genomic_DNA"/>
</dbReference>
<feature type="region of interest" description="Disordered" evidence="1">
    <location>
        <begin position="379"/>
        <end position="428"/>
    </location>
</feature>
<dbReference type="PROSITE" id="PS50181">
    <property type="entry name" value="FBOX"/>
    <property type="match status" value="1"/>
</dbReference>
<proteinExistence type="predicted"/>
<keyword evidence="4" id="KW-1185">Reference proteome</keyword>
<dbReference type="AlphaFoldDB" id="A0A9P3G993"/>
<gene>
    <name evidence="3" type="ORF">PsYK624_078790</name>
</gene>
<dbReference type="OrthoDB" id="2751369at2759"/>
<sequence>MVWDEVCVLCGIQHYAVPNRISKDPEEAAAAIANEVRDAGFIDLPLEDVKAMLHRVLTRGGIDNYVPLYGGAIDFDHQSDFIAIGHFDGIGIYKPCLHYDRPRNPTGDGVEIRRVTDQVMPVEFIRVLDLQRGTRVLSEARTNCSTYNSFSCNVAMHAPCWEYLQEWLGCTSNPRIGRNGDPLTLAGEMYEITASRREPQEECRGWLPCIDYGGTLDAYMGTNYQEYIVGPRRGSKHILQALKSGLREVQLIPALLRDARLWMWARPDRWPRAPGAGPYDPDPLSAASGAVPQPSVLICTLPNELFPEVLHHCRIEDVFAVGSTCKELYARVLNRSTLAHAVRKAMRNRASPLQWLVPVPALREEWLAACEAMQTWLGPTDSIDNDRTAAGDNDGGDGKHEGGPLDDEPPAGGDAHGDDPTVADDESLPSLPLFDPAFPIATFLRAYRTSASMQARRRRWELIKQWDALFASYRRDGWERDEFAPPGTTWFLDGDGRLKCQCQPEKTS</sequence>
<dbReference type="Proteomes" id="UP000703269">
    <property type="component" value="Unassembled WGS sequence"/>
</dbReference>